<sequence length="467" mass="51146" precursor="true">MKRTLSLALMLAVILGGCKTPMGGLGFWNKQTPVAVSSSATPAAAPLTTAAAPQSAGDVRLVSGEEAIPLQGETLHVGDELPAPQFEQLPPQQHVPQTLPREAFTGPPSFMAVPPPGYVPPHLAAPEAHQHHQGQPCPCCGPKAPFKFSEDMGPMWHPDGIALPWPSDEYLCDGGDLNDDVRIRARDRLVAGLDQEDTVVHYDTRDGKTEVSRSNRVCIYAPRFASVRKVTSPVLHEAHERMAGLDQPEKVNLHLERTPVNTATQPLEPASQLALDPVIIYNDRTKGLLVENNQSLLLAERGFMPHEDLLFIQRGVFEATEKARLAERTQAAIAWSSDQAVQLIIDGKLASEDVGVSKAQETVVYELHGTPRMRICKIASRSEAQVGETVDFTLRFDNVGDQRVEKVVIVDNLTTRLEFVEGSASCTVPAKFLTEPNDGESLVLRWEIEQPLEVNQGGIIRFQCRVR</sequence>
<dbReference type="Proteomes" id="UP000001887">
    <property type="component" value="Chromosome"/>
</dbReference>
<proteinExistence type="predicted"/>
<dbReference type="HOGENOM" id="CLU_613470_0_0_0"/>
<reference evidence="2 3" key="1">
    <citation type="journal article" date="2009" name="Stand. Genomic Sci.">
        <title>Complete genome sequence of Pirellula staleyi type strain (ATCC 27377).</title>
        <authorList>
            <person name="Clum A."/>
            <person name="Tindall B.J."/>
            <person name="Sikorski J."/>
            <person name="Ivanova N."/>
            <person name="Mavrommatis K."/>
            <person name="Lucas S."/>
            <person name="Glavina del Rio T."/>
            <person name="Nolan M."/>
            <person name="Chen F."/>
            <person name="Tice H."/>
            <person name="Pitluck S."/>
            <person name="Cheng J.F."/>
            <person name="Chertkov O."/>
            <person name="Brettin T."/>
            <person name="Han C."/>
            <person name="Detter J.C."/>
            <person name="Kuske C."/>
            <person name="Bruce D."/>
            <person name="Goodwin L."/>
            <person name="Ovchinikova G."/>
            <person name="Pati A."/>
            <person name="Mikhailova N."/>
            <person name="Chen A."/>
            <person name="Palaniappan K."/>
            <person name="Land M."/>
            <person name="Hauser L."/>
            <person name="Chang Y.J."/>
            <person name="Jeffries C.D."/>
            <person name="Chain P."/>
            <person name="Rohde M."/>
            <person name="Goker M."/>
            <person name="Bristow J."/>
            <person name="Eisen J.A."/>
            <person name="Markowitz V."/>
            <person name="Hugenholtz P."/>
            <person name="Kyrpides N.C."/>
            <person name="Klenk H.P."/>
            <person name="Lapidus A."/>
        </authorList>
    </citation>
    <scope>NUCLEOTIDE SEQUENCE [LARGE SCALE GENOMIC DNA]</scope>
    <source>
        <strain evidence="3">ATCC 27377 / DSM 6068 / ICPB 4128</strain>
    </source>
</reference>
<feature type="domain" description="DUF11" evidence="1">
    <location>
        <begin position="374"/>
        <end position="427"/>
    </location>
</feature>
<dbReference type="KEGG" id="psl:Psta_4233"/>
<dbReference type="OrthoDB" id="252486at2"/>
<evidence type="ECO:0000313" key="2">
    <source>
        <dbReference type="EMBL" id="ADB18881.1"/>
    </source>
</evidence>
<accession>D2R432</accession>
<dbReference type="PROSITE" id="PS51257">
    <property type="entry name" value="PROKAR_LIPOPROTEIN"/>
    <property type="match status" value="1"/>
</dbReference>
<keyword evidence="3" id="KW-1185">Reference proteome</keyword>
<dbReference type="eggNOG" id="COG3170">
    <property type="taxonomic scope" value="Bacteria"/>
</dbReference>
<name>D2R432_PIRSD</name>
<dbReference type="InterPro" id="IPR047589">
    <property type="entry name" value="DUF11_rpt"/>
</dbReference>
<dbReference type="NCBIfam" id="TIGR01451">
    <property type="entry name" value="B_ant_repeat"/>
    <property type="match status" value="1"/>
</dbReference>
<dbReference type="InterPro" id="IPR001434">
    <property type="entry name" value="OmcB-like_DUF11"/>
</dbReference>
<dbReference type="AlphaFoldDB" id="D2R432"/>
<evidence type="ECO:0000259" key="1">
    <source>
        <dbReference type="Pfam" id="PF01345"/>
    </source>
</evidence>
<gene>
    <name evidence="2" type="ordered locus">Psta_4233</name>
</gene>
<organism evidence="2 3">
    <name type="scientific">Pirellula staleyi (strain ATCC 27377 / DSM 6068 / ICPB 4128)</name>
    <name type="common">Pirella staleyi</name>
    <dbReference type="NCBI Taxonomy" id="530564"/>
    <lineage>
        <taxon>Bacteria</taxon>
        <taxon>Pseudomonadati</taxon>
        <taxon>Planctomycetota</taxon>
        <taxon>Planctomycetia</taxon>
        <taxon>Pirellulales</taxon>
        <taxon>Pirellulaceae</taxon>
        <taxon>Pirellula</taxon>
    </lineage>
</organism>
<dbReference type="Pfam" id="PF01345">
    <property type="entry name" value="DUF11"/>
    <property type="match status" value="1"/>
</dbReference>
<dbReference type="STRING" id="530564.Psta_4233"/>
<evidence type="ECO:0000313" key="3">
    <source>
        <dbReference type="Proteomes" id="UP000001887"/>
    </source>
</evidence>
<protein>
    <submittedName>
        <fullName evidence="2">Conserved repeat domain protein</fullName>
    </submittedName>
</protein>
<dbReference type="Gene3D" id="2.60.40.740">
    <property type="match status" value="1"/>
</dbReference>
<dbReference type="EMBL" id="CP001848">
    <property type="protein sequence ID" value="ADB18881.1"/>
    <property type="molecule type" value="Genomic_DNA"/>
</dbReference>